<accession>A0A8J4H7J2</accession>
<dbReference type="RefSeq" id="WP_213414235.1">
    <property type="nucleotide sequence ID" value="NZ_BOVK01000090.1"/>
</dbReference>
<name>A0A8J4H7J2_9BACL</name>
<evidence type="ECO:0000313" key="2">
    <source>
        <dbReference type="Proteomes" id="UP000677918"/>
    </source>
</evidence>
<protein>
    <recommendedName>
        <fullName evidence="3">Apea-like HEPN domain-containing protein</fullName>
    </recommendedName>
</protein>
<evidence type="ECO:0000313" key="1">
    <source>
        <dbReference type="EMBL" id="GIQ71441.1"/>
    </source>
</evidence>
<dbReference type="EMBL" id="BOVK01000090">
    <property type="protein sequence ID" value="GIQ71441.1"/>
    <property type="molecule type" value="Genomic_DNA"/>
</dbReference>
<sequence length="501" mass="58688">MKKFPVIGVLPYLKTTDTVVIRGVRFRSSSNISEVPPKYRDHLQNIFEMFYLRDNFKIKNMVYVFELFDSISERDEFIKALFEAQALITFMYSSPHPTLLDLFLSQEHVNTYLFFEKDIPYHSVYPPQDNLENLDKEIAPKGRKEASFSFIKGYEGILNNSINFWVTEGNRIYPPTPNFYLNIPQDLLRDFHSSELQSTNSSFVSFLNFGRSATEINDRIFNSLKWYNRSTSVYCGEEQALVYMAIAFESLLDLEHGDHVTKRFKEAVILLVGRVEKLESWLDQFYKARSEIVHEGQTNKTYFFADGKYSKRYTKYRSLVSYGRMIYRVCISTIMHGSEMVQKISLSSLFTTNRERFQKICMEFKEVHESPDIQLLSLKQVIKEIGIYRFVSEDAIETKLMLTSVKSTIKVFLATEPNIPKKYIQLMEDFIDCDSGQFNELTILKDLDEIIKQEEETLNISESHEIVFSLIKSVWSYTFMIYFKKTPNSLSQQEENNDIIG</sequence>
<dbReference type="Proteomes" id="UP000677918">
    <property type="component" value="Unassembled WGS sequence"/>
</dbReference>
<proteinExistence type="predicted"/>
<reference evidence="1" key="1">
    <citation type="submission" date="2021-04" db="EMBL/GenBank/DDBJ databases">
        <title>Draft genome sequence of Xylanibacillus composti strain K13.</title>
        <authorList>
            <person name="Uke A."/>
            <person name="Chhe C."/>
            <person name="Baramee S."/>
            <person name="Kosugi A."/>
        </authorList>
    </citation>
    <scope>NUCLEOTIDE SEQUENCE</scope>
    <source>
        <strain evidence="1">K13</strain>
    </source>
</reference>
<evidence type="ECO:0008006" key="3">
    <source>
        <dbReference type="Google" id="ProtNLM"/>
    </source>
</evidence>
<organism evidence="1 2">
    <name type="scientific">Xylanibacillus composti</name>
    <dbReference type="NCBI Taxonomy" id="1572762"/>
    <lineage>
        <taxon>Bacteria</taxon>
        <taxon>Bacillati</taxon>
        <taxon>Bacillota</taxon>
        <taxon>Bacilli</taxon>
        <taxon>Bacillales</taxon>
        <taxon>Paenibacillaceae</taxon>
        <taxon>Xylanibacillus</taxon>
    </lineage>
</organism>
<comment type="caution">
    <text evidence="1">The sequence shown here is derived from an EMBL/GenBank/DDBJ whole genome shotgun (WGS) entry which is preliminary data.</text>
</comment>
<dbReference type="AlphaFoldDB" id="A0A8J4H7J2"/>
<keyword evidence="2" id="KW-1185">Reference proteome</keyword>
<gene>
    <name evidence="1" type="ORF">XYCOK13_42650</name>
</gene>